<dbReference type="Gene3D" id="2.60.120.1030">
    <property type="entry name" value="Clp1, DNA binding domain"/>
    <property type="match status" value="1"/>
</dbReference>
<protein>
    <recommendedName>
        <fullName evidence="4">Polynucleotide 5'-hydroxyl-kinase GRC3</fullName>
    </recommendedName>
    <alternativeName>
        <fullName evidence="3">Polynucleotide 5'-hydroxyl-kinase grc3</fullName>
    </alternativeName>
</protein>
<comment type="function">
    <text evidence="1">Polynucleotide 5'-kinase involved in rRNA processing.</text>
</comment>
<dbReference type="Gene3D" id="2.40.30.330">
    <property type="entry name" value="Pre-mRNA cleavage complex subunit Clp1, C-terminal domain"/>
    <property type="match status" value="1"/>
</dbReference>
<feature type="binding site" evidence="9">
    <location>
        <position position="38"/>
    </location>
    <ligand>
        <name>ATP</name>
        <dbReference type="ChEBI" id="CHEBI:30616"/>
    </ligand>
</feature>
<dbReference type="InterPro" id="IPR045116">
    <property type="entry name" value="Clp1/Grc3"/>
</dbReference>
<keyword evidence="5 9" id="KW-0507">mRNA processing</keyword>
<evidence type="ECO:0000313" key="13">
    <source>
        <dbReference type="EMBL" id="KIW00461.1"/>
    </source>
</evidence>
<proteinExistence type="inferred from homology"/>
<dbReference type="InParanoid" id="A0A0D1XE66"/>
<feature type="binding site" evidence="9">
    <location>
        <position position="78"/>
    </location>
    <ligand>
        <name>ATP</name>
        <dbReference type="ChEBI" id="CHEBI:30616"/>
    </ligand>
</feature>
<dbReference type="HAMAP" id="MF_03035">
    <property type="entry name" value="Clp1"/>
    <property type="match status" value="1"/>
</dbReference>
<feature type="binding site" evidence="9">
    <location>
        <begin position="135"/>
        <end position="140"/>
    </location>
    <ligand>
        <name>ATP</name>
        <dbReference type="ChEBI" id="CHEBI:30616"/>
    </ligand>
</feature>
<dbReference type="InterPro" id="IPR038238">
    <property type="entry name" value="Clp1_C_sf"/>
</dbReference>
<dbReference type="GeneID" id="27315959"/>
<dbReference type="InterPro" id="IPR038239">
    <property type="entry name" value="Clp1_N_sf"/>
</dbReference>
<dbReference type="Proteomes" id="UP000053259">
    <property type="component" value="Unassembled WGS sequence"/>
</dbReference>
<evidence type="ECO:0000256" key="4">
    <source>
        <dbReference type="ARBA" id="ARBA00019824"/>
    </source>
</evidence>
<dbReference type="GO" id="GO:0005524">
    <property type="term" value="F:ATP binding"/>
    <property type="evidence" value="ECO:0007669"/>
    <property type="project" value="UniProtKB-UniRule"/>
</dbReference>
<evidence type="ECO:0000259" key="11">
    <source>
        <dbReference type="Pfam" id="PF16573"/>
    </source>
</evidence>
<dbReference type="FunFam" id="2.60.120.1030:FF:000001">
    <property type="entry name" value="Protein CLP1 homolog 5"/>
    <property type="match status" value="1"/>
</dbReference>
<dbReference type="AlphaFoldDB" id="A0A0D1XE66"/>
<keyword evidence="7 9" id="KW-0067">ATP-binding</keyword>
<dbReference type="GO" id="GO:0005849">
    <property type="term" value="C:mRNA cleavage factor complex"/>
    <property type="evidence" value="ECO:0007669"/>
    <property type="project" value="UniProtKB-UniRule"/>
</dbReference>
<dbReference type="STRING" id="253628.A0A0D1XE66"/>
<dbReference type="Pfam" id="PF06807">
    <property type="entry name" value="Clp1"/>
    <property type="match status" value="1"/>
</dbReference>
<comment type="similarity">
    <text evidence="9">Belongs to the Clp1 family. Clp1 subfamily.</text>
</comment>
<dbReference type="HOGENOM" id="CLU_018195_3_1_1"/>
<dbReference type="Pfam" id="PF16575">
    <property type="entry name" value="CLP1_P"/>
    <property type="match status" value="1"/>
</dbReference>
<dbReference type="VEuPathDB" id="FungiDB:PV09_07986"/>
<evidence type="ECO:0000256" key="7">
    <source>
        <dbReference type="ARBA" id="ARBA00022840"/>
    </source>
</evidence>
<dbReference type="InterPro" id="IPR032319">
    <property type="entry name" value="CLP1_P"/>
</dbReference>
<keyword evidence="8 9" id="KW-0539">Nucleus</keyword>
<comment type="function">
    <text evidence="9">Required for endonucleolytic cleavage during polyadenylation-dependent pre-mRNA 3'-end formation.</text>
</comment>
<dbReference type="EMBL" id="KN847563">
    <property type="protein sequence ID" value="KIW00461.1"/>
    <property type="molecule type" value="Genomic_DNA"/>
</dbReference>
<dbReference type="InterPro" id="IPR027417">
    <property type="entry name" value="P-loop_NTPase"/>
</dbReference>
<keyword evidence="6 9" id="KW-0547">Nucleotide-binding</keyword>
<evidence type="ECO:0000256" key="2">
    <source>
        <dbReference type="ARBA" id="ARBA00004123"/>
    </source>
</evidence>
<dbReference type="GO" id="GO:0031124">
    <property type="term" value="P:mRNA 3'-end processing"/>
    <property type="evidence" value="ECO:0007669"/>
    <property type="project" value="UniProtKB-UniRule"/>
</dbReference>
<dbReference type="InterPro" id="IPR032324">
    <property type="entry name" value="Clp1_N"/>
</dbReference>
<dbReference type="Gene3D" id="3.40.50.300">
    <property type="entry name" value="P-loop containing nucleotide triphosphate hydrolases"/>
    <property type="match status" value="1"/>
</dbReference>
<evidence type="ECO:0000256" key="9">
    <source>
        <dbReference type="HAMAP-Rule" id="MF_03035"/>
    </source>
</evidence>
<organism evidence="13 14">
    <name type="scientific">Verruconis gallopava</name>
    <dbReference type="NCBI Taxonomy" id="253628"/>
    <lineage>
        <taxon>Eukaryota</taxon>
        <taxon>Fungi</taxon>
        <taxon>Dikarya</taxon>
        <taxon>Ascomycota</taxon>
        <taxon>Pezizomycotina</taxon>
        <taxon>Dothideomycetes</taxon>
        <taxon>Pleosporomycetidae</taxon>
        <taxon>Venturiales</taxon>
        <taxon>Sympoventuriaceae</taxon>
        <taxon>Verruconis</taxon>
    </lineage>
</organism>
<evidence type="ECO:0000259" key="10">
    <source>
        <dbReference type="Pfam" id="PF06807"/>
    </source>
</evidence>
<dbReference type="InterPro" id="IPR010655">
    <property type="entry name" value="Clp1_C"/>
</dbReference>
<feature type="domain" description="Clp1 N-terminal" evidence="11">
    <location>
        <begin position="33"/>
        <end position="122"/>
    </location>
</feature>
<evidence type="ECO:0000256" key="5">
    <source>
        <dbReference type="ARBA" id="ARBA00022664"/>
    </source>
</evidence>
<comment type="subcellular location">
    <subcellularLocation>
        <location evidence="2 9">Nucleus</location>
    </subcellularLocation>
</comment>
<comment type="subunit">
    <text evidence="9">Component of a pre-mRNA cleavage factor complex. Interacts directly with PCF11.</text>
</comment>
<evidence type="ECO:0000256" key="8">
    <source>
        <dbReference type="ARBA" id="ARBA00023242"/>
    </source>
</evidence>
<evidence type="ECO:0000256" key="6">
    <source>
        <dbReference type="ARBA" id="ARBA00022741"/>
    </source>
</evidence>
<dbReference type="Pfam" id="PF16573">
    <property type="entry name" value="CLP1_N"/>
    <property type="match status" value="1"/>
</dbReference>
<dbReference type="PANTHER" id="PTHR12755:SF6">
    <property type="entry name" value="POLYRIBONUCLEOTIDE 5'-HYDROXYL-KINASE CLP1"/>
    <property type="match status" value="1"/>
</dbReference>
<dbReference type="FunCoup" id="A0A0D1XE66">
    <property type="interactions" value="804"/>
</dbReference>
<dbReference type="GO" id="GO:0006388">
    <property type="term" value="P:tRNA splicing, via endonucleolytic cleavage and ligation"/>
    <property type="evidence" value="ECO:0007669"/>
    <property type="project" value="TreeGrafter"/>
</dbReference>
<evidence type="ECO:0000256" key="3">
    <source>
        <dbReference type="ARBA" id="ARBA00018706"/>
    </source>
</evidence>
<evidence type="ECO:0000313" key="14">
    <source>
        <dbReference type="Proteomes" id="UP000053259"/>
    </source>
</evidence>
<keyword evidence="14" id="KW-1185">Reference proteome</keyword>
<dbReference type="InterPro" id="IPR028606">
    <property type="entry name" value="Clp1"/>
</dbReference>
<evidence type="ECO:0000256" key="1">
    <source>
        <dbReference type="ARBA" id="ARBA00003798"/>
    </source>
</evidence>
<dbReference type="OrthoDB" id="258143at2759"/>
<accession>A0A0D1XE66</accession>
<dbReference type="PANTHER" id="PTHR12755">
    <property type="entry name" value="CLEAVAGE/POLYADENYLATION FACTOR IA SUBUNIT CLP1P"/>
    <property type="match status" value="1"/>
</dbReference>
<dbReference type="SUPFAM" id="SSF52540">
    <property type="entry name" value="P-loop containing nucleoside triphosphate hydrolases"/>
    <property type="match status" value="1"/>
</dbReference>
<gene>
    <name evidence="9" type="primary">CLP1</name>
    <name evidence="13" type="ORF">PV09_07986</name>
</gene>
<evidence type="ECO:0000259" key="12">
    <source>
        <dbReference type="Pfam" id="PF16575"/>
    </source>
</evidence>
<name>A0A0D1XE66_9PEZI</name>
<dbReference type="RefSeq" id="XP_016210330.1">
    <property type="nucleotide sequence ID" value="XM_016361826.1"/>
</dbReference>
<feature type="domain" description="Clp1 C-terminal" evidence="10">
    <location>
        <begin position="342"/>
        <end position="476"/>
    </location>
</feature>
<reference evidence="13 14" key="1">
    <citation type="submission" date="2015-01" db="EMBL/GenBank/DDBJ databases">
        <title>The Genome Sequence of Ochroconis gallopava CBS43764.</title>
        <authorList>
            <consortium name="The Broad Institute Genomics Platform"/>
            <person name="Cuomo C."/>
            <person name="de Hoog S."/>
            <person name="Gorbushina A."/>
            <person name="Stielow B."/>
            <person name="Teixiera M."/>
            <person name="Abouelleil A."/>
            <person name="Chapman S.B."/>
            <person name="Priest M."/>
            <person name="Young S.K."/>
            <person name="Wortman J."/>
            <person name="Nusbaum C."/>
            <person name="Birren B."/>
        </authorList>
    </citation>
    <scope>NUCLEOTIDE SEQUENCE [LARGE SCALE GENOMIC DNA]</scope>
    <source>
        <strain evidence="13 14">CBS 43764</strain>
    </source>
</reference>
<sequence length="483" mass="51800">MSLPGLGLPGLNLGAPIHNDPTPNTAVPRHQSLLAATEWRFEAPSTSTGLSVKVLSGTAELFGTELAPSLAYTFRGTKGAIFTWQGCQLEITGATEGEYVAEETPMVQYANVHFALENARNEKRTPRVLVVGPENSGKTSLIKILTAYAVKSGRQPVVVNLDPRQGLLSVPGSLTATTIASMLDVEEGWGTSPISGPTAMPVKMPLVYHFGCGAAEENTKLYKALVTRLGLAVESRMQEDDAVKSTGVLIDTPGSLVTAKGGNYELIQHIISELSVDVLLVLGSERLFNDLKKRFGDVSKDPVTVIRLDKSGGCVDREESYMQQLRQAQIKEYFFGLNNIPLAPHSMLADFTHLSIFRIMSSTSASVSSAFAPGLNGNDEDDDDFYEPTVALPSSNSTAMGTTLLEKVTPTNLMQNSLLAVTFASPSDSLDFIKDAAVMGYVYVAEVDEVKRKVKLLSPVGGAAPRNAMIWGSWPESVVSLVS</sequence>
<dbReference type="GO" id="GO:0051731">
    <property type="term" value="F:polynucleotide 5'-hydroxyl-kinase activity"/>
    <property type="evidence" value="ECO:0007669"/>
    <property type="project" value="InterPro"/>
</dbReference>
<feature type="domain" description="Clp1 P-loop" evidence="12">
    <location>
        <begin position="132"/>
        <end position="335"/>
    </location>
</feature>